<protein>
    <recommendedName>
        <fullName evidence="1">Chromo domain-containing protein</fullName>
    </recommendedName>
</protein>
<evidence type="ECO:0000259" key="1">
    <source>
        <dbReference type="Pfam" id="PF00385"/>
    </source>
</evidence>
<organism evidence="2 3">
    <name type="scientific">Ephemerocybe angulata</name>
    <dbReference type="NCBI Taxonomy" id="980116"/>
    <lineage>
        <taxon>Eukaryota</taxon>
        <taxon>Fungi</taxon>
        <taxon>Dikarya</taxon>
        <taxon>Basidiomycota</taxon>
        <taxon>Agaricomycotina</taxon>
        <taxon>Agaricomycetes</taxon>
        <taxon>Agaricomycetidae</taxon>
        <taxon>Agaricales</taxon>
        <taxon>Agaricineae</taxon>
        <taxon>Psathyrellaceae</taxon>
        <taxon>Ephemerocybe</taxon>
    </lineage>
</organism>
<dbReference type="InterPro" id="IPR023780">
    <property type="entry name" value="Chromo_domain"/>
</dbReference>
<comment type="caution">
    <text evidence="2">The sequence shown here is derived from an EMBL/GenBank/DDBJ whole genome shotgun (WGS) entry which is preliminary data.</text>
</comment>
<dbReference type="OrthoDB" id="3067920at2759"/>
<proteinExistence type="predicted"/>
<evidence type="ECO:0000313" key="2">
    <source>
        <dbReference type="EMBL" id="KAF6748787.1"/>
    </source>
</evidence>
<dbReference type="SUPFAM" id="SSF54160">
    <property type="entry name" value="Chromo domain-like"/>
    <property type="match status" value="1"/>
</dbReference>
<dbReference type="InterPro" id="IPR016197">
    <property type="entry name" value="Chromo-like_dom_sf"/>
</dbReference>
<dbReference type="EMBL" id="JACGCI010000068">
    <property type="protein sequence ID" value="KAF6748787.1"/>
    <property type="molecule type" value="Genomic_DNA"/>
</dbReference>
<evidence type="ECO:0000313" key="3">
    <source>
        <dbReference type="Proteomes" id="UP000521943"/>
    </source>
</evidence>
<dbReference type="AlphaFoldDB" id="A0A8H6M226"/>
<dbReference type="Proteomes" id="UP000521943">
    <property type="component" value="Unassembled WGS sequence"/>
</dbReference>
<name>A0A8H6M226_9AGAR</name>
<feature type="domain" description="Chromo" evidence="1">
    <location>
        <begin position="37"/>
        <end position="74"/>
    </location>
</feature>
<dbReference type="Pfam" id="PF00385">
    <property type="entry name" value="Chromo"/>
    <property type="match status" value="1"/>
</dbReference>
<accession>A0A8H6M226</accession>
<sequence length="106" mass="12059">MPYNPDFKRPPLAHCVPDVPPLPPEIDANGNKTWYINNIVDSGVEDNVVIYRVRWLTYPPEDDTWETGAALQGFAALRRWHYYQQIPVEIPIATINASRPSSNTPV</sequence>
<keyword evidence="3" id="KW-1185">Reference proteome</keyword>
<dbReference type="Gene3D" id="2.40.50.40">
    <property type="match status" value="1"/>
</dbReference>
<gene>
    <name evidence="2" type="ORF">DFP72DRAFT_1174002</name>
</gene>
<reference evidence="2 3" key="1">
    <citation type="submission" date="2020-07" db="EMBL/GenBank/DDBJ databases">
        <title>Comparative genomics of pyrophilous fungi reveals a link between fire events and developmental genes.</title>
        <authorList>
            <consortium name="DOE Joint Genome Institute"/>
            <person name="Steindorff A.S."/>
            <person name="Carver A."/>
            <person name="Calhoun S."/>
            <person name="Stillman K."/>
            <person name="Liu H."/>
            <person name="Lipzen A."/>
            <person name="Pangilinan J."/>
            <person name="Labutti K."/>
            <person name="Bruns T.D."/>
            <person name="Grigoriev I.V."/>
        </authorList>
    </citation>
    <scope>NUCLEOTIDE SEQUENCE [LARGE SCALE GENOMIC DNA]</scope>
    <source>
        <strain evidence="2 3">CBS 144469</strain>
    </source>
</reference>